<gene>
    <name evidence="2" type="ORF">J2X31_001825</name>
</gene>
<evidence type="ECO:0000313" key="3">
    <source>
        <dbReference type="Proteomes" id="UP001255185"/>
    </source>
</evidence>
<evidence type="ECO:0000256" key="1">
    <source>
        <dbReference type="SAM" id="Phobius"/>
    </source>
</evidence>
<accession>A0ABU1TPB4</accession>
<keyword evidence="3" id="KW-1185">Reference proteome</keyword>
<keyword evidence="1" id="KW-1133">Transmembrane helix</keyword>
<dbReference type="RefSeq" id="WP_310026129.1">
    <property type="nucleotide sequence ID" value="NZ_JAVDVI010000006.1"/>
</dbReference>
<dbReference type="Proteomes" id="UP001255185">
    <property type="component" value="Unassembled WGS sequence"/>
</dbReference>
<keyword evidence="1" id="KW-0812">Transmembrane</keyword>
<dbReference type="Pfam" id="PF13858">
    <property type="entry name" value="DUF4199"/>
    <property type="match status" value="1"/>
</dbReference>
<feature type="transmembrane region" description="Helical" evidence="1">
    <location>
        <begin position="76"/>
        <end position="99"/>
    </location>
</feature>
<reference evidence="2 3" key="1">
    <citation type="submission" date="2023-07" db="EMBL/GenBank/DDBJ databases">
        <title>Sorghum-associated microbial communities from plants grown in Nebraska, USA.</title>
        <authorList>
            <person name="Schachtman D."/>
        </authorList>
    </citation>
    <scope>NUCLEOTIDE SEQUENCE [LARGE SCALE GENOMIC DNA]</scope>
    <source>
        <strain evidence="2 3">3773</strain>
    </source>
</reference>
<comment type="caution">
    <text evidence="2">The sequence shown here is derived from an EMBL/GenBank/DDBJ whole genome shotgun (WGS) entry which is preliminary data.</text>
</comment>
<dbReference type="InterPro" id="IPR025250">
    <property type="entry name" value="DUF4199"/>
</dbReference>
<feature type="transmembrane region" description="Helical" evidence="1">
    <location>
        <begin position="143"/>
        <end position="168"/>
    </location>
</feature>
<keyword evidence="1" id="KW-0472">Membrane</keyword>
<evidence type="ECO:0000313" key="2">
    <source>
        <dbReference type="EMBL" id="MDR6967813.1"/>
    </source>
</evidence>
<protein>
    <recommendedName>
        <fullName evidence="4">DUF4199 domain-containing protein</fullName>
    </recommendedName>
</protein>
<sequence>MKKTILIFGSIAGIIVTTMMVFATYQCYNNQENFEPSMVLGYLGMLLAFSFVFVGIRNFRNNYNGGVITFGKAFKVGFLIALVASIFYVGVWLIEYYYFIPDFMDKYIDFVINQSKAEGLTDAEMQVKIQDMETYREWYKNPLMVILLTFSEILPLGIIVSLISALILKKNPQRINS</sequence>
<name>A0ABU1TPB4_9FLAO</name>
<dbReference type="EMBL" id="JAVDVI010000006">
    <property type="protein sequence ID" value="MDR6967813.1"/>
    <property type="molecule type" value="Genomic_DNA"/>
</dbReference>
<feature type="transmembrane region" description="Helical" evidence="1">
    <location>
        <begin position="39"/>
        <end position="56"/>
    </location>
</feature>
<evidence type="ECO:0008006" key="4">
    <source>
        <dbReference type="Google" id="ProtNLM"/>
    </source>
</evidence>
<proteinExistence type="predicted"/>
<organism evidence="2 3">
    <name type="scientific">Flavobacterium arsenatis</name>
    <dbReference type="NCBI Taxonomy" id="1484332"/>
    <lineage>
        <taxon>Bacteria</taxon>
        <taxon>Pseudomonadati</taxon>
        <taxon>Bacteroidota</taxon>
        <taxon>Flavobacteriia</taxon>
        <taxon>Flavobacteriales</taxon>
        <taxon>Flavobacteriaceae</taxon>
        <taxon>Flavobacterium</taxon>
    </lineage>
</organism>